<organism evidence="4 5">
    <name type="scientific">Colletotrichum musicola</name>
    <dbReference type="NCBI Taxonomy" id="2175873"/>
    <lineage>
        <taxon>Eukaryota</taxon>
        <taxon>Fungi</taxon>
        <taxon>Dikarya</taxon>
        <taxon>Ascomycota</taxon>
        <taxon>Pezizomycotina</taxon>
        <taxon>Sordariomycetes</taxon>
        <taxon>Hypocreomycetidae</taxon>
        <taxon>Glomerellales</taxon>
        <taxon>Glomerellaceae</taxon>
        <taxon>Colletotrichum</taxon>
        <taxon>Colletotrichum orchidearum species complex</taxon>
    </lineage>
</organism>
<evidence type="ECO:0000256" key="2">
    <source>
        <dbReference type="ARBA" id="ARBA00023445"/>
    </source>
</evidence>
<dbReference type="Gene3D" id="3.40.50.720">
    <property type="entry name" value="NAD(P)-binding Rossmann-like Domain"/>
    <property type="match status" value="1"/>
</dbReference>
<dbReference type="GO" id="GO:0016616">
    <property type="term" value="F:oxidoreductase activity, acting on the CH-OH group of donors, NAD or NADP as acceptor"/>
    <property type="evidence" value="ECO:0007669"/>
    <property type="project" value="TreeGrafter"/>
</dbReference>
<dbReference type="Proteomes" id="UP000639643">
    <property type="component" value="Unassembled WGS sequence"/>
</dbReference>
<dbReference type="InterPro" id="IPR013120">
    <property type="entry name" value="FAR_NAD-bd"/>
</dbReference>
<evidence type="ECO:0000259" key="3">
    <source>
        <dbReference type="Pfam" id="PF07993"/>
    </source>
</evidence>
<dbReference type="SUPFAM" id="SSF51735">
    <property type="entry name" value="NAD(P)-binding Rossmann-fold domains"/>
    <property type="match status" value="1"/>
</dbReference>
<sequence length="225" mass="23816">MSSLTTSIPPGSCILVAGASGFLESHIYLQFLERVYKVRASVRDPAQSSWLLEVCFKPYADTGAIELVSVPHLGADGAYDDAIKGVSAIIHTAFVTNIVSDPNEVITPMVAAIRSIMNAAIRKSSVKVVVFTGSAISTSPALRGGDNGVIGRDSWNDGALESAWAPPPHGLSHAMANYPASKVASEKEVWRFVERGDLPFNVNVVRPGGILGEPFNKKLVDGPAS</sequence>
<comment type="similarity">
    <text evidence="2">Belongs to the NAD(P)-dependent epimerase/dehydratase family. Dihydroflavonol-4-reductase subfamily.</text>
</comment>
<keyword evidence="5" id="KW-1185">Reference proteome</keyword>
<protein>
    <submittedName>
        <fullName evidence="4">Aldehyde reductase ii</fullName>
    </submittedName>
</protein>
<comment type="caution">
    <text evidence="4">The sequence shown here is derived from an EMBL/GenBank/DDBJ whole genome shotgun (WGS) entry which is preliminary data.</text>
</comment>
<name>A0A8H6J986_9PEZI</name>
<accession>A0A8H6J986</accession>
<reference evidence="4" key="1">
    <citation type="journal article" date="2020" name="Phytopathology">
        <title>Genome Sequence Resources of Colletotrichum truncatum, C. plurivorum, C. musicola, and C. sojae: Four Species Pathogenic to Soybean (Glycine max).</title>
        <authorList>
            <person name="Rogerio F."/>
            <person name="Boufleur T.R."/>
            <person name="Ciampi-Guillardi M."/>
            <person name="Sukno S.A."/>
            <person name="Thon M.R."/>
            <person name="Massola Junior N.S."/>
            <person name="Baroncelli R."/>
        </authorList>
    </citation>
    <scope>NUCLEOTIDE SEQUENCE</scope>
    <source>
        <strain evidence="4">LFN0074</strain>
    </source>
</reference>
<dbReference type="PANTHER" id="PTHR10366">
    <property type="entry name" value="NAD DEPENDENT EPIMERASE/DEHYDRATASE"/>
    <property type="match status" value="1"/>
</dbReference>
<dbReference type="PANTHER" id="PTHR10366:SF562">
    <property type="entry name" value="ALDEHYDE REDUCTASE II (AFU_ORTHOLOGUE AFUA_1G11360)"/>
    <property type="match status" value="1"/>
</dbReference>
<keyword evidence="1" id="KW-0560">Oxidoreductase</keyword>
<dbReference type="InterPro" id="IPR036291">
    <property type="entry name" value="NAD(P)-bd_dom_sf"/>
</dbReference>
<evidence type="ECO:0000313" key="4">
    <source>
        <dbReference type="EMBL" id="KAF6808914.1"/>
    </source>
</evidence>
<evidence type="ECO:0000256" key="1">
    <source>
        <dbReference type="ARBA" id="ARBA00023002"/>
    </source>
</evidence>
<dbReference type="OrthoDB" id="2735536at2759"/>
<evidence type="ECO:0000313" key="5">
    <source>
        <dbReference type="Proteomes" id="UP000639643"/>
    </source>
</evidence>
<gene>
    <name evidence="4" type="ORF">CMUS01_13795</name>
</gene>
<dbReference type="Pfam" id="PF07993">
    <property type="entry name" value="NAD_binding_4"/>
    <property type="match status" value="1"/>
</dbReference>
<proteinExistence type="inferred from homology"/>
<dbReference type="EMBL" id="WIGM01000913">
    <property type="protein sequence ID" value="KAF6808914.1"/>
    <property type="molecule type" value="Genomic_DNA"/>
</dbReference>
<feature type="domain" description="Thioester reductase (TE)" evidence="3">
    <location>
        <begin position="77"/>
        <end position="216"/>
    </location>
</feature>
<dbReference type="AlphaFoldDB" id="A0A8H6J986"/>
<dbReference type="InterPro" id="IPR050425">
    <property type="entry name" value="NAD(P)_dehydrat-like"/>
</dbReference>